<dbReference type="PANTHER" id="PTHR13817">
    <property type="entry name" value="TITIN"/>
    <property type="match status" value="1"/>
</dbReference>
<dbReference type="InterPro" id="IPR003961">
    <property type="entry name" value="FN3_dom"/>
</dbReference>
<dbReference type="Pfam" id="PF03629">
    <property type="entry name" value="SASA"/>
    <property type="match status" value="1"/>
</dbReference>
<evidence type="ECO:0000313" key="5">
    <source>
        <dbReference type="Proteomes" id="UP001302949"/>
    </source>
</evidence>
<dbReference type="InterPro" id="IPR036514">
    <property type="entry name" value="SGNH_hydro_sf"/>
</dbReference>
<name>A0ABU5QEQ5_9BACT</name>
<evidence type="ECO:0000256" key="1">
    <source>
        <dbReference type="ARBA" id="ARBA00022737"/>
    </source>
</evidence>
<dbReference type="Pfam" id="PF18962">
    <property type="entry name" value="Por_Secre_tail"/>
    <property type="match status" value="1"/>
</dbReference>
<dbReference type="NCBIfam" id="TIGR04183">
    <property type="entry name" value="Por_Secre_tail"/>
    <property type="match status" value="1"/>
</dbReference>
<reference evidence="4 5" key="1">
    <citation type="submission" date="2023-12" db="EMBL/GenBank/DDBJ databases">
        <title>Novel species of the genus Arcicella isolated from rivers.</title>
        <authorList>
            <person name="Lu H."/>
        </authorList>
    </citation>
    <scope>NUCLEOTIDE SEQUENCE [LARGE SCALE GENOMIC DNA]</scope>
    <source>
        <strain evidence="4 5">KCTC 23307</strain>
    </source>
</reference>
<dbReference type="Gene3D" id="2.60.40.3080">
    <property type="match status" value="1"/>
</dbReference>
<feature type="domain" description="Fibronectin type-III" evidence="3">
    <location>
        <begin position="481"/>
        <end position="572"/>
    </location>
</feature>
<proteinExistence type="predicted"/>
<dbReference type="SMART" id="SM00060">
    <property type="entry name" value="FN3"/>
    <property type="match status" value="3"/>
</dbReference>
<keyword evidence="1" id="KW-0677">Repeat</keyword>
<comment type="caution">
    <text evidence="4">The sequence shown here is derived from an EMBL/GenBank/DDBJ whole genome shotgun (WGS) entry which is preliminary data.</text>
</comment>
<evidence type="ECO:0000313" key="4">
    <source>
        <dbReference type="EMBL" id="MEA5141345.1"/>
    </source>
</evidence>
<gene>
    <name evidence="4" type="ORF">VB248_19480</name>
</gene>
<dbReference type="CDD" id="cd00063">
    <property type="entry name" value="FN3"/>
    <property type="match status" value="3"/>
</dbReference>
<evidence type="ECO:0000256" key="2">
    <source>
        <dbReference type="ARBA" id="ARBA00022801"/>
    </source>
</evidence>
<dbReference type="InterPro" id="IPR005181">
    <property type="entry name" value="SASA"/>
</dbReference>
<dbReference type="Gene3D" id="3.40.50.1110">
    <property type="entry name" value="SGNH hydrolase"/>
    <property type="match status" value="1"/>
</dbReference>
<dbReference type="PANTHER" id="PTHR13817:SF151">
    <property type="entry name" value="TITIN"/>
    <property type="match status" value="1"/>
</dbReference>
<keyword evidence="5" id="KW-1185">Reference proteome</keyword>
<accession>A0ABU5QEQ5</accession>
<dbReference type="PROSITE" id="PS50853">
    <property type="entry name" value="FN3"/>
    <property type="match status" value="2"/>
</dbReference>
<feature type="domain" description="Fibronectin type-III" evidence="3">
    <location>
        <begin position="573"/>
        <end position="665"/>
    </location>
</feature>
<sequence length="834" mass="93426">MKNIIVFIVLCLYSVVSFGQRFYSTVFDQLPQSYQLYPRNEKNEASVPISGRIEIEGWSYFSLKVFRNNTLISYQKAPITYKGKLGTFAFKPTTIKAEKAEYNFKIYAIKGTDSLELVNRQNVVAGDVYVLTGQSNSTGFFRETKTNEFCRTFGKITDNYNTAYYNAADTLWALSNEEVYWKDVGPFGFAFQEYILNNFGIPTCLINAGFHWSSALQHATRTASNPADLTNGYGRMLYRLQKAGIDKSVKALIYRQGETEAYGEGWDFAENFDKFYKNLKIDLPSIKQIYAYQIDIINPAVDAAPKVREAQRVLKDKYSDVQVLPSIGTAGFDGLHYSDAGYTQNGQEVGRLVGRDFYQSTNTDNIDAPNLRKAYFSATNHKEITLTFDTGQVLTWNEKYNNFYMKNYIYLDGNTGNVVSGKASENKIILTLADESNASKISYLPSIVATNSAEYPYNGPYISNKKGMRALSFYEVAIDETPLASTLTATTTGSTKIKLTWKAVANASNYVLERKLSSASTYEQITKTNANVLTFEDTALQSNTAYDYRVKVLYQYAESPYANVAAKTNTLLASPTPSISVVYYNQLKLSWTAVANATSYLIERKTGSESFKTLATLDAKTTEFLDKNLNANTTYTYRVQALGNLTESLQSTIEGKTPALLTTPELRVNPISFNTIKVSWNSVSGATQYVLERKSDNNFVEIAKINATKPEYTDATLTENTSYTYRIKAFSSTSESLYSNTASGNTSTVLATEDEITTAFKLYPNPTHAVISISFQQQSSGKISIIDFSGSVLYEEEIKNLQLHSIDVRHFKKGMYFLVLSNAEGNFAHKFLLE</sequence>
<dbReference type="InterPro" id="IPR036116">
    <property type="entry name" value="FN3_sf"/>
</dbReference>
<organism evidence="4 5">
    <name type="scientific">Arcicella rigui</name>
    <dbReference type="NCBI Taxonomy" id="797020"/>
    <lineage>
        <taxon>Bacteria</taxon>
        <taxon>Pseudomonadati</taxon>
        <taxon>Bacteroidota</taxon>
        <taxon>Cytophagia</taxon>
        <taxon>Cytophagales</taxon>
        <taxon>Flectobacillaceae</taxon>
        <taxon>Arcicella</taxon>
    </lineage>
</organism>
<protein>
    <submittedName>
        <fullName evidence="4">Sialate O-acetylesterase</fullName>
    </submittedName>
</protein>
<dbReference type="Gene3D" id="2.60.40.10">
    <property type="entry name" value="Immunoglobulins"/>
    <property type="match status" value="3"/>
</dbReference>
<dbReference type="RefSeq" id="WP_323298500.1">
    <property type="nucleotide sequence ID" value="NZ_JAYFUM010000026.1"/>
</dbReference>
<dbReference type="SUPFAM" id="SSF52266">
    <property type="entry name" value="SGNH hydrolase"/>
    <property type="match status" value="1"/>
</dbReference>
<dbReference type="EMBL" id="JAYFUM010000026">
    <property type="protein sequence ID" value="MEA5141345.1"/>
    <property type="molecule type" value="Genomic_DNA"/>
</dbReference>
<dbReference type="InterPro" id="IPR026444">
    <property type="entry name" value="Secre_tail"/>
</dbReference>
<dbReference type="InterPro" id="IPR013783">
    <property type="entry name" value="Ig-like_fold"/>
</dbReference>
<dbReference type="Proteomes" id="UP001302949">
    <property type="component" value="Unassembled WGS sequence"/>
</dbReference>
<dbReference type="InterPro" id="IPR050964">
    <property type="entry name" value="Striated_Muscle_Regulatory"/>
</dbReference>
<dbReference type="SUPFAM" id="SSF49265">
    <property type="entry name" value="Fibronectin type III"/>
    <property type="match status" value="2"/>
</dbReference>
<keyword evidence="2" id="KW-0378">Hydrolase</keyword>
<evidence type="ECO:0000259" key="3">
    <source>
        <dbReference type="PROSITE" id="PS50853"/>
    </source>
</evidence>